<proteinExistence type="predicted"/>
<evidence type="ECO:0000313" key="4">
    <source>
        <dbReference type="Proteomes" id="UP000018896"/>
    </source>
</evidence>
<sequence>MQENLDLFQNVNADIYAISTDTPENSKSLKEAGAFTFSFLSDQKFEVLEHVNMKNNGMSYRGMSILDKDGNHIYHQINDHWGEQIEDMVIIIHEHLENE</sequence>
<dbReference type="GO" id="GO:0016209">
    <property type="term" value="F:antioxidant activity"/>
    <property type="evidence" value="ECO:0007669"/>
    <property type="project" value="InterPro"/>
</dbReference>
<dbReference type="EMBL" id="BAUV01000018">
    <property type="protein sequence ID" value="GAE35412.1"/>
    <property type="molecule type" value="Genomic_DNA"/>
</dbReference>
<dbReference type="Pfam" id="PF00578">
    <property type="entry name" value="AhpC-TSA"/>
    <property type="match status" value="1"/>
</dbReference>
<dbReference type="Proteomes" id="UP000018896">
    <property type="component" value="Unassembled WGS sequence"/>
</dbReference>
<dbReference type="InterPro" id="IPR036249">
    <property type="entry name" value="Thioredoxin-like_sf"/>
</dbReference>
<evidence type="ECO:0000313" key="3">
    <source>
        <dbReference type="EMBL" id="GAE35412.1"/>
    </source>
</evidence>
<keyword evidence="4" id="KW-1185">Reference proteome</keyword>
<dbReference type="eggNOG" id="ENOG50347PM">
    <property type="taxonomic scope" value="Bacteria"/>
</dbReference>
<dbReference type="GO" id="GO:0016491">
    <property type="term" value="F:oxidoreductase activity"/>
    <property type="evidence" value="ECO:0007669"/>
    <property type="project" value="InterPro"/>
</dbReference>
<protein>
    <recommendedName>
        <fullName evidence="2">Alkyl hydroperoxide reductase subunit C/ Thiol specific antioxidant domain-containing protein</fullName>
    </recommendedName>
</protein>
<keyword evidence="1" id="KW-1015">Disulfide bond</keyword>
<gene>
    <name evidence="3" type="ORF">JCM9157_2516</name>
</gene>
<feature type="domain" description="Alkyl hydroperoxide reductase subunit C/ Thiol specific antioxidant" evidence="2">
    <location>
        <begin position="1"/>
        <end position="71"/>
    </location>
</feature>
<evidence type="ECO:0000256" key="1">
    <source>
        <dbReference type="ARBA" id="ARBA00023157"/>
    </source>
</evidence>
<reference evidence="3 4" key="1">
    <citation type="journal article" date="2014" name="Genome Announc.">
        <title>Draft Genome Sequences of Three Alkaliphilic Bacillus Strains, Bacillus wakoensis JCM 9140T, Bacillus akibai JCM 9157T, and Bacillus hemicellulosilyticus JCM 9152T.</title>
        <authorList>
            <person name="Yuki M."/>
            <person name="Oshima K."/>
            <person name="Suda W."/>
            <person name="Oshida Y."/>
            <person name="Kitamura K."/>
            <person name="Iida T."/>
            <person name="Hattori M."/>
            <person name="Ohkuma M."/>
        </authorList>
    </citation>
    <scope>NUCLEOTIDE SEQUENCE [LARGE SCALE GENOMIC DNA]</scope>
    <source>
        <strain evidence="3 4">JCM 9157</strain>
    </source>
</reference>
<dbReference type="STRING" id="1236973.JCM9157_2516"/>
<accession>W4QU43</accession>
<organism evidence="3 4">
    <name type="scientific">Halalkalibacter akibai (strain ATCC 43226 / DSM 21942 / CIP 109018 / JCM 9157 / 1139)</name>
    <name type="common">Bacillus akibai</name>
    <dbReference type="NCBI Taxonomy" id="1236973"/>
    <lineage>
        <taxon>Bacteria</taxon>
        <taxon>Bacillati</taxon>
        <taxon>Bacillota</taxon>
        <taxon>Bacilli</taxon>
        <taxon>Bacillales</taxon>
        <taxon>Bacillaceae</taxon>
        <taxon>Halalkalibacter</taxon>
    </lineage>
</organism>
<name>W4QU43_HALA3</name>
<dbReference type="SUPFAM" id="SSF52833">
    <property type="entry name" value="Thioredoxin-like"/>
    <property type="match status" value="1"/>
</dbReference>
<dbReference type="AlphaFoldDB" id="W4QU43"/>
<comment type="caution">
    <text evidence="3">The sequence shown here is derived from an EMBL/GenBank/DDBJ whole genome shotgun (WGS) entry which is preliminary data.</text>
</comment>
<dbReference type="InterPro" id="IPR000866">
    <property type="entry name" value="AhpC/TSA"/>
</dbReference>
<dbReference type="OrthoDB" id="2453868at2"/>
<dbReference type="Gene3D" id="3.40.30.10">
    <property type="entry name" value="Glutaredoxin"/>
    <property type="match status" value="1"/>
</dbReference>
<evidence type="ECO:0000259" key="2">
    <source>
        <dbReference type="Pfam" id="PF00578"/>
    </source>
</evidence>